<evidence type="ECO:0000313" key="2">
    <source>
        <dbReference type="Proteomes" id="UP001168877"/>
    </source>
</evidence>
<dbReference type="PANTHER" id="PTHR32278:SF111">
    <property type="entry name" value="F-BOX PROTEIN PP2-B12-RELATED"/>
    <property type="match status" value="1"/>
</dbReference>
<sequence>MTTYVSYLVFAENLISWVDDNPAEVIVGLARSNNGQNRSIYLHWVHHDEDDDDFVPKKREDGLLEASNNGQNRTIYLYQVHLGGEDDGFFPKKRADGWLESELGEFFSGCDAKGELSMTVKTCWKDCLLIQGIEIRPKKE</sequence>
<dbReference type="InterPro" id="IPR025886">
    <property type="entry name" value="PP2-like"/>
</dbReference>
<dbReference type="Proteomes" id="UP001168877">
    <property type="component" value="Unassembled WGS sequence"/>
</dbReference>
<accession>A0AA39RSL0</accession>
<dbReference type="Pfam" id="PF14299">
    <property type="entry name" value="PP2"/>
    <property type="match status" value="1"/>
</dbReference>
<name>A0AA39RSL0_ACESA</name>
<reference evidence="1" key="2">
    <citation type="submission" date="2023-06" db="EMBL/GenBank/DDBJ databases">
        <authorList>
            <person name="Swenson N.G."/>
            <person name="Wegrzyn J.L."/>
            <person name="Mcevoy S.L."/>
        </authorList>
    </citation>
    <scope>NUCLEOTIDE SEQUENCE</scope>
    <source>
        <strain evidence="1">NS2018</strain>
        <tissue evidence="1">Leaf</tissue>
    </source>
</reference>
<dbReference type="AlphaFoldDB" id="A0AA39RSL0"/>
<comment type="caution">
    <text evidence="1">The sequence shown here is derived from an EMBL/GenBank/DDBJ whole genome shotgun (WGS) entry which is preliminary data.</text>
</comment>
<dbReference type="PANTHER" id="PTHR32278">
    <property type="entry name" value="F-BOX DOMAIN-CONTAINING PROTEIN"/>
    <property type="match status" value="1"/>
</dbReference>
<organism evidence="1 2">
    <name type="scientific">Acer saccharum</name>
    <name type="common">Sugar maple</name>
    <dbReference type="NCBI Taxonomy" id="4024"/>
    <lineage>
        <taxon>Eukaryota</taxon>
        <taxon>Viridiplantae</taxon>
        <taxon>Streptophyta</taxon>
        <taxon>Embryophyta</taxon>
        <taxon>Tracheophyta</taxon>
        <taxon>Spermatophyta</taxon>
        <taxon>Magnoliopsida</taxon>
        <taxon>eudicotyledons</taxon>
        <taxon>Gunneridae</taxon>
        <taxon>Pentapetalae</taxon>
        <taxon>rosids</taxon>
        <taxon>malvids</taxon>
        <taxon>Sapindales</taxon>
        <taxon>Sapindaceae</taxon>
        <taxon>Hippocastanoideae</taxon>
        <taxon>Acereae</taxon>
        <taxon>Acer</taxon>
    </lineage>
</organism>
<protein>
    <submittedName>
        <fullName evidence="1">Uncharacterized protein</fullName>
    </submittedName>
</protein>
<reference evidence="1" key="1">
    <citation type="journal article" date="2022" name="Plant J.">
        <title>Strategies of tolerance reflected in two North American maple genomes.</title>
        <authorList>
            <person name="McEvoy S.L."/>
            <person name="Sezen U.U."/>
            <person name="Trouern-Trend A."/>
            <person name="McMahon S.M."/>
            <person name="Schaberg P.G."/>
            <person name="Yang J."/>
            <person name="Wegrzyn J.L."/>
            <person name="Swenson N.G."/>
        </authorList>
    </citation>
    <scope>NUCLEOTIDE SEQUENCE</scope>
    <source>
        <strain evidence="1">NS2018</strain>
    </source>
</reference>
<keyword evidence="2" id="KW-1185">Reference proteome</keyword>
<dbReference type="EMBL" id="JAUESC010000385">
    <property type="protein sequence ID" value="KAK0579081.1"/>
    <property type="molecule type" value="Genomic_DNA"/>
</dbReference>
<proteinExistence type="predicted"/>
<evidence type="ECO:0000313" key="1">
    <source>
        <dbReference type="EMBL" id="KAK0579081.1"/>
    </source>
</evidence>
<gene>
    <name evidence="1" type="ORF">LWI29_020685</name>
</gene>